<feature type="region of interest" description="Disordered" evidence="10">
    <location>
        <begin position="417"/>
        <end position="450"/>
    </location>
</feature>
<evidence type="ECO:0000313" key="14">
    <source>
        <dbReference type="Proteomes" id="UP001499951"/>
    </source>
</evidence>
<protein>
    <recommendedName>
        <fullName evidence="3">histidine kinase</fullName>
        <ecNumber evidence="3">2.7.13.3</ecNumber>
    </recommendedName>
</protein>
<keyword evidence="11" id="KW-0812">Transmembrane</keyword>
<dbReference type="RefSeq" id="WP_166934979.1">
    <property type="nucleotide sequence ID" value="NZ_BAAADD010000009.1"/>
</dbReference>
<dbReference type="PANTHER" id="PTHR44936:SF10">
    <property type="entry name" value="SENSOR PROTEIN RSTB"/>
    <property type="match status" value="1"/>
</dbReference>
<evidence type="ECO:0000256" key="3">
    <source>
        <dbReference type="ARBA" id="ARBA00012438"/>
    </source>
</evidence>
<dbReference type="EC" id="2.7.13.3" evidence="3"/>
<dbReference type="SUPFAM" id="SSF55874">
    <property type="entry name" value="ATPase domain of HSP90 chaperone/DNA topoisomerase II/histidine kinase"/>
    <property type="match status" value="1"/>
</dbReference>
<reference evidence="13 14" key="1">
    <citation type="journal article" date="2019" name="Int. J. Syst. Evol. Microbiol.">
        <title>The Global Catalogue of Microorganisms (GCM) 10K type strain sequencing project: providing services to taxonomists for standard genome sequencing and annotation.</title>
        <authorList>
            <consortium name="The Broad Institute Genomics Platform"/>
            <consortium name="The Broad Institute Genome Sequencing Center for Infectious Disease"/>
            <person name="Wu L."/>
            <person name="Ma J."/>
        </authorList>
    </citation>
    <scope>NUCLEOTIDE SEQUENCE [LARGE SCALE GENOMIC DNA]</scope>
    <source>
        <strain evidence="13 14">JCM 15089</strain>
    </source>
</reference>
<dbReference type="NCBIfam" id="NF033792">
    <property type="entry name" value="ActS_PrrB_HisK"/>
    <property type="match status" value="1"/>
</dbReference>
<evidence type="ECO:0000256" key="8">
    <source>
        <dbReference type="ARBA" id="ARBA00022777"/>
    </source>
</evidence>
<feature type="domain" description="Histidine kinase" evidence="12">
    <location>
        <begin position="212"/>
        <end position="437"/>
    </location>
</feature>
<sequence>MAPASALRGRVRLRTLTNLRWMATGGQTVALFLVYFGFGYPLPIAQCLACVLFSAGLNLVLAFRYPASHRLTNREATVYLAIDVLQLAALLYLTGGIENPFALMFIAPVVIAASTLNLGNTMILGAIALTAASVIAVVHEPLPWDMHQPHVVLPPLYLAGTWASLVLGIGFTSVYAWRIASEGARMSAGLAATQLALSREQRLSTIGALATAAAHELGTPLGTIAVVSHELERALPAGSPEAQDARLLRSQAERCRMILMKLARPDEPMLGGTGRLPICALLDDLADQYRDEELEIVITAVPSDREIPQPQVWRAPELLHGLGNIIENAADFARSRVRIEASWSPTALKVTVEDDGPGFAPDIYEKIGEPYITSRPGDHAVGETEIGPPASKIGKHEGMGLGFFIAKTLLEQTGGSVKALNPPGGGARVSVSWPRGSIDGETTPEQGEED</sequence>
<dbReference type="PRINTS" id="PR00344">
    <property type="entry name" value="BCTRLSENSOR"/>
</dbReference>
<dbReference type="InterPro" id="IPR036890">
    <property type="entry name" value="HATPase_C_sf"/>
</dbReference>
<keyword evidence="5" id="KW-0597">Phosphoprotein</keyword>
<feature type="transmembrane region" description="Helical" evidence="11">
    <location>
        <begin position="77"/>
        <end position="95"/>
    </location>
</feature>
<dbReference type="PROSITE" id="PS50109">
    <property type="entry name" value="HIS_KIN"/>
    <property type="match status" value="1"/>
</dbReference>
<evidence type="ECO:0000256" key="10">
    <source>
        <dbReference type="SAM" id="MobiDB-lite"/>
    </source>
</evidence>
<feature type="transmembrane region" description="Helical" evidence="11">
    <location>
        <begin position="101"/>
        <end position="119"/>
    </location>
</feature>
<evidence type="ECO:0000256" key="5">
    <source>
        <dbReference type="ARBA" id="ARBA00022553"/>
    </source>
</evidence>
<evidence type="ECO:0000259" key="12">
    <source>
        <dbReference type="PROSITE" id="PS50109"/>
    </source>
</evidence>
<keyword evidence="8 13" id="KW-0418">Kinase</keyword>
<dbReference type="Gene3D" id="3.30.565.10">
    <property type="entry name" value="Histidine kinase-like ATPase, C-terminal domain"/>
    <property type="match status" value="1"/>
</dbReference>
<dbReference type="CDD" id="cd00082">
    <property type="entry name" value="HisKA"/>
    <property type="match status" value="1"/>
</dbReference>
<keyword evidence="6" id="KW-0808">Transferase</keyword>
<name>A0ABN1F322_9PROT</name>
<dbReference type="SUPFAM" id="SSF47384">
    <property type="entry name" value="Homodimeric domain of signal transducing histidine kinase"/>
    <property type="match status" value="1"/>
</dbReference>
<comment type="subcellular location">
    <subcellularLocation>
        <location evidence="2">Cell membrane</location>
        <topology evidence="2">Multi-pass membrane protein</topology>
    </subcellularLocation>
</comment>
<feature type="transmembrane region" description="Helical" evidence="11">
    <location>
        <begin position="44"/>
        <end position="65"/>
    </location>
</feature>
<dbReference type="PANTHER" id="PTHR44936">
    <property type="entry name" value="SENSOR PROTEIN CREC"/>
    <property type="match status" value="1"/>
</dbReference>
<evidence type="ECO:0000313" key="13">
    <source>
        <dbReference type="EMBL" id="GAA0581129.1"/>
    </source>
</evidence>
<dbReference type="InterPro" id="IPR003594">
    <property type="entry name" value="HATPase_dom"/>
</dbReference>
<accession>A0ABN1F322</accession>
<keyword evidence="9" id="KW-0067">ATP-binding</keyword>
<dbReference type="Proteomes" id="UP001499951">
    <property type="component" value="Unassembled WGS sequence"/>
</dbReference>
<comment type="caution">
    <text evidence="13">The sequence shown here is derived from an EMBL/GenBank/DDBJ whole genome shotgun (WGS) entry which is preliminary data.</text>
</comment>
<gene>
    <name evidence="13" type="ORF">GCM10008942_32480</name>
</gene>
<evidence type="ECO:0000256" key="1">
    <source>
        <dbReference type="ARBA" id="ARBA00000085"/>
    </source>
</evidence>
<dbReference type="Gene3D" id="1.10.287.130">
    <property type="match status" value="1"/>
</dbReference>
<dbReference type="InterPro" id="IPR005467">
    <property type="entry name" value="His_kinase_dom"/>
</dbReference>
<evidence type="ECO:0000256" key="4">
    <source>
        <dbReference type="ARBA" id="ARBA00022475"/>
    </source>
</evidence>
<evidence type="ECO:0000256" key="7">
    <source>
        <dbReference type="ARBA" id="ARBA00022741"/>
    </source>
</evidence>
<dbReference type="InterPro" id="IPR050980">
    <property type="entry name" value="2C_sensor_his_kinase"/>
</dbReference>
<dbReference type="EMBL" id="BAAADD010000009">
    <property type="protein sequence ID" value="GAA0581129.1"/>
    <property type="molecule type" value="Genomic_DNA"/>
</dbReference>
<proteinExistence type="predicted"/>
<dbReference type="InterPro" id="IPR003661">
    <property type="entry name" value="HisK_dim/P_dom"/>
</dbReference>
<dbReference type="GO" id="GO:0016301">
    <property type="term" value="F:kinase activity"/>
    <property type="evidence" value="ECO:0007669"/>
    <property type="project" value="UniProtKB-KW"/>
</dbReference>
<feature type="transmembrane region" description="Helical" evidence="11">
    <location>
        <begin position="126"/>
        <end position="144"/>
    </location>
</feature>
<keyword evidence="11" id="KW-1133">Transmembrane helix</keyword>
<keyword evidence="11" id="KW-0472">Membrane</keyword>
<keyword evidence="14" id="KW-1185">Reference proteome</keyword>
<keyword evidence="4" id="KW-1003">Cell membrane</keyword>
<evidence type="ECO:0000256" key="11">
    <source>
        <dbReference type="SAM" id="Phobius"/>
    </source>
</evidence>
<dbReference type="SMART" id="SM00387">
    <property type="entry name" value="HATPase_c"/>
    <property type="match status" value="1"/>
</dbReference>
<dbReference type="Pfam" id="PF02518">
    <property type="entry name" value="HATPase_c"/>
    <property type="match status" value="1"/>
</dbReference>
<evidence type="ECO:0000256" key="9">
    <source>
        <dbReference type="ARBA" id="ARBA00022840"/>
    </source>
</evidence>
<dbReference type="InterPro" id="IPR036097">
    <property type="entry name" value="HisK_dim/P_sf"/>
</dbReference>
<dbReference type="InterPro" id="IPR004358">
    <property type="entry name" value="Sig_transdc_His_kin-like_C"/>
</dbReference>
<comment type="catalytic activity">
    <reaction evidence="1">
        <text>ATP + protein L-histidine = ADP + protein N-phospho-L-histidine.</text>
        <dbReference type="EC" id="2.7.13.3"/>
    </reaction>
</comment>
<evidence type="ECO:0000256" key="2">
    <source>
        <dbReference type="ARBA" id="ARBA00004651"/>
    </source>
</evidence>
<organism evidence="13 14">
    <name type="scientific">Rhizomicrobium electricum</name>
    <dbReference type="NCBI Taxonomy" id="480070"/>
    <lineage>
        <taxon>Bacteria</taxon>
        <taxon>Pseudomonadati</taxon>
        <taxon>Pseudomonadota</taxon>
        <taxon>Alphaproteobacteria</taxon>
        <taxon>Micropepsales</taxon>
        <taxon>Micropepsaceae</taxon>
        <taxon>Rhizomicrobium</taxon>
    </lineage>
</organism>
<feature type="transmembrane region" description="Helical" evidence="11">
    <location>
        <begin position="21"/>
        <end position="38"/>
    </location>
</feature>
<feature type="transmembrane region" description="Helical" evidence="11">
    <location>
        <begin position="156"/>
        <end position="177"/>
    </location>
</feature>
<keyword evidence="7" id="KW-0547">Nucleotide-binding</keyword>
<dbReference type="InterPro" id="IPR047770">
    <property type="entry name" value="RegB"/>
</dbReference>
<evidence type="ECO:0000256" key="6">
    <source>
        <dbReference type="ARBA" id="ARBA00022679"/>
    </source>
</evidence>